<comment type="caution">
    <text evidence="2">The sequence shown here is derived from an EMBL/GenBank/DDBJ whole genome shotgun (WGS) entry which is preliminary data.</text>
</comment>
<sequence length="115" mass="13083">MLHIPSWKPEYDEKDEGEDADEDATIDSTDDIPSRNRLKMNSKMRVNAPRQETGKKRVKQQSSLPKEIELDDTILMASEQVSEELITPSKSRPKKTDPMDGVRAFLTELPPEGEN</sequence>
<proteinExistence type="predicted"/>
<dbReference type="AlphaFoldDB" id="A0ABD3RPV6"/>
<reference evidence="2 3" key="1">
    <citation type="submission" date="2024-10" db="EMBL/GenBank/DDBJ databases">
        <title>Updated reference genomes for cyclostephanoid diatoms.</title>
        <authorList>
            <person name="Roberts W.R."/>
            <person name="Alverson A.J."/>
        </authorList>
    </citation>
    <scope>NUCLEOTIDE SEQUENCE [LARGE SCALE GENOMIC DNA]</scope>
    <source>
        <strain evidence="2 3">AJA228-03</strain>
    </source>
</reference>
<feature type="compositionally biased region" description="Acidic residues" evidence="1">
    <location>
        <begin position="12"/>
        <end position="30"/>
    </location>
</feature>
<protein>
    <submittedName>
        <fullName evidence="2">Uncharacterized protein</fullName>
    </submittedName>
</protein>
<organism evidence="2 3">
    <name type="scientific">Cyclostephanos tholiformis</name>
    <dbReference type="NCBI Taxonomy" id="382380"/>
    <lineage>
        <taxon>Eukaryota</taxon>
        <taxon>Sar</taxon>
        <taxon>Stramenopiles</taxon>
        <taxon>Ochrophyta</taxon>
        <taxon>Bacillariophyta</taxon>
        <taxon>Coscinodiscophyceae</taxon>
        <taxon>Thalassiosirophycidae</taxon>
        <taxon>Stephanodiscales</taxon>
        <taxon>Stephanodiscaceae</taxon>
        <taxon>Cyclostephanos</taxon>
    </lineage>
</organism>
<evidence type="ECO:0000313" key="2">
    <source>
        <dbReference type="EMBL" id="KAL3809655.1"/>
    </source>
</evidence>
<dbReference type="EMBL" id="JALLPB020000387">
    <property type="protein sequence ID" value="KAL3809655.1"/>
    <property type="molecule type" value="Genomic_DNA"/>
</dbReference>
<dbReference type="Proteomes" id="UP001530377">
    <property type="component" value="Unassembled WGS sequence"/>
</dbReference>
<keyword evidence="3" id="KW-1185">Reference proteome</keyword>
<feature type="region of interest" description="Disordered" evidence="1">
    <location>
        <begin position="1"/>
        <end position="66"/>
    </location>
</feature>
<gene>
    <name evidence="2" type="ORF">ACHAXA_000338</name>
</gene>
<accession>A0ABD3RPV6</accession>
<evidence type="ECO:0000256" key="1">
    <source>
        <dbReference type="SAM" id="MobiDB-lite"/>
    </source>
</evidence>
<evidence type="ECO:0000313" key="3">
    <source>
        <dbReference type="Proteomes" id="UP001530377"/>
    </source>
</evidence>
<name>A0ABD3RPV6_9STRA</name>